<dbReference type="PROSITE" id="PS51186">
    <property type="entry name" value="GNAT"/>
    <property type="match status" value="1"/>
</dbReference>
<dbReference type="GO" id="GO:1990189">
    <property type="term" value="F:protein N-terminal-serine acetyltransferase activity"/>
    <property type="evidence" value="ECO:0007669"/>
    <property type="project" value="TreeGrafter"/>
</dbReference>
<dbReference type="PANTHER" id="PTHR43441">
    <property type="entry name" value="RIBOSOMAL-PROTEIN-SERINE ACETYLTRANSFERASE"/>
    <property type="match status" value="1"/>
</dbReference>
<accession>A0A1C4Y2N0</accession>
<dbReference type="Proteomes" id="UP000199629">
    <property type="component" value="Unassembled WGS sequence"/>
</dbReference>
<dbReference type="EMBL" id="FMCS01000007">
    <property type="protein sequence ID" value="SCF14631.1"/>
    <property type="molecule type" value="Genomic_DNA"/>
</dbReference>
<dbReference type="GO" id="GO:0005737">
    <property type="term" value="C:cytoplasm"/>
    <property type="evidence" value="ECO:0007669"/>
    <property type="project" value="TreeGrafter"/>
</dbReference>
<dbReference type="Gene3D" id="3.40.630.30">
    <property type="match status" value="1"/>
</dbReference>
<evidence type="ECO:0000313" key="3">
    <source>
        <dbReference type="Proteomes" id="UP000199629"/>
    </source>
</evidence>
<dbReference type="Pfam" id="PF13302">
    <property type="entry name" value="Acetyltransf_3"/>
    <property type="match status" value="1"/>
</dbReference>
<keyword evidence="2" id="KW-0808">Transferase</keyword>
<dbReference type="SUPFAM" id="SSF55729">
    <property type="entry name" value="Acyl-CoA N-acyltransferases (Nat)"/>
    <property type="match status" value="1"/>
</dbReference>
<dbReference type="AlphaFoldDB" id="A0A1C4Y2N0"/>
<dbReference type="InterPro" id="IPR051908">
    <property type="entry name" value="Ribosomal_N-acetyltransferase"/>
</dbReference>
<dbReference type="PANTHER" id="PTHR43441:SF10">
    <property type="entry name" value="ACETYLTRANSFERASE"/>
    <property type="match status" value="1"/>
</dbReference>
<dbReference type="CDD" id="cd04301">
    <property type="entry name" value="NAT_SF"/>
    <property type="match status" value="1"/>
</dbReference>
<name>A0A1C4Y2N0_9ACTN</name>
<keyword evidence="3" id="KW-1185">Reference proteome</keyword>
<sequence length="187" mass="20612">MFSLPLTDRASLQPLAPWQAAEFADFVARTRTHLAPWLPWAHTITDTDTARAFLQRYADAQARDAGSIHGIRLDGELVGGTLFRTFDAVAGVCEIGVWLAPEAEGQGLVTRAAQRMIDWAVGERGLARVEWRTVPHNARSRAVAQRLGMTREGVLRAAFPFLGERLDIEVWSLLADEWRPGEPGAGV</sequence>
<proteinExistence type="predicted"/>
<evidence type="ECO:0000259" key="1">
    <source>
        <dbReference type="PROSITE" id="PS51186"/>
    </source>
</evidence>
<organism evidence="2 3">
    <name type="scientific">Micromonospora chaiyaphumensis</name>
    <dbReference type="NCBI Taxonomy" id="307119"/>
    <lineage>
        <taxon>Bacteria</taxon>
        <taxon>Bacillati</taxon>
        <taxon>Actinomycetota</taxon>
        <taxon>Actinomycetes</taxon>
        <taxon>Micromonosporales</taxon>
        <taxon>Micromonosporaceae</taxon>
        <taxon>Micromonospora</taxon>
    </lineage>
</organism>
<dbReference type="RefSeq" id="WP_091265779.1">
    <property type="nucleotide sequence ID" value="NZ_FMCS01000007.1"/>
</dbReference>
<gene>
    <name evidence="2" type="ORF">GA0070214_10761</name>
</gene>
<dbReference type="InterPro" id="IPR000182">
    <property type="entry name" value="GNAT_dom"/>
</dbReference>
<dbReference type="InterPro" id="IPR016181">
    <property type="entry name" value="Acyl_CoA_acyltransferase"/>
</dbReference>
<evidence type="ECO:0000313" key="2">
    <source>
        <dbReference type="EMBL" id="SCF14631.1"/>
    </source>
</evidence>
<dbReference type="GO" id="GO:0008999">
    <property type="term" value="F:protein-N-terminal-alanine acetyltransferase activity"/>
    <property type="evidence" value="ECO:0007669"/>
    <property type="project" value="TreeGrafter"/>
</dbReference>
<protein>
    <submittedName>
        <fullName evidence="2">Protein N-acetyltransferase, RimJ/RimL family</fullName>
    </submittedName>
</protein>
<feature type="domain" description="N-acetyltransferase" evidence="1">
    <location>
        <begin position="24"/>
        <end position="169"/>
    </location>
</feature>
<reference evidence="3" key="1">
    <citation type="submission" date="2016-06" db="EMBL/GenBank/DDBJ databases">
        <authorList>
            <person name="Varghese N."/>
            <person name="Submissions Spin"/>
        </authorList>
    </citation>
    <scope>NUCLEOTIDE SEQUENCE [LARGE SCALE GENOMIC DNA]</scope>
    <source>
        <strain evidence="3">DSM 45246</strain>
    </source>
</reference>